<dbReference type="PROSITE" id="PS50894">
    <property type="entry name" value="HPT"/>
    <property type="match status" value="1"/>
</dbReference>
<gene>
    <name evidence="4" type="ORF">AQS8620_00094</name>
</gene>
<accession>A0A1Y5R840</accession>
<keyword evidence="1" id="KW-0902">Two-component regulatory system</keyword>
<keyword evidence="5" id="KW-1185">Reference proteome</keyword>
<dbReference type="Pfam" id="PF01627">
    <property type="entry name" value="Hpt"/>
    <property type="match status" value="1"/>
</dbReference>
<keyword evidence="2" id="KW-0597">Phosphoprotein</keyword>
<dbReference type="OrthoDB" id="7867809at2"/>
<evidence type="ECO:0000259" key="3">
    <source>
        <dbReference type="PROSITE" id="PS50894"/>
    </source>
</evidence>
<dbReference type="EMBL" id="FWFS01000001">
    <property type="protein sequence ID" value="SLN11299.1"/>
    <property type="molecule type" value="Genomic_DNA"/>
</dbReference>
<dbReference type="InterPro" id="IPR036641">
    <property type="entry name" value="HPT_dom_sf"/>
</dbReference>
<dbReference type="InterPro" id="IPR008207">
    <property type="entry name" value="Sig_transdc_His_kin_Hpt_dom"/>
</dbReference>
<dbReference type="GO" id="GO:0000160">
    <property type="term" value="P:phosphorelay signal transduction system"/>
    <property type="evidence" value="ECO:0007669"/>
    <property type="project" value="UniProtKB-KW"/>
</dbReference>
<evidence type="ECO:0000313" key="4">
    <source>
        <dbReference type="EMBL" id="SLN11299.1"/>
    </source>
</evidence>
<dbReference type="Proteomes" id="UP000193862">
    <property type="component" value="Unassembled WGS sequence"/>
</dbReference>
<dbReference type="RefSeq" id="WP_085834857.1">
    <property type="nucleotide sequence ID" value="NZ_FWFS01000001.1"/>
</dbReference>
<dbReference type="SUPFAM" id="SSF47226">
    <property type="entry name" value="Histidine-containing phosphotransfer domain, HPT domain"/>
    <property type="match status" value="1"/>
</dbReference>
<proteinExistence type="predicted"/>
<reference evidence="4 5" key="1">
    <citation type="submission" date="2017-03" db="EMBL/GenBank/DDBJ databases">
        <authorList>
            <person name="Afonso C.L."/>
            <person name="Miller P.J."/>
            <person name="Scott M.A."/>
            <person name="Spackman E."/>
            <person name="Goraichik I."/>
            <person name="Dimitrov K.M."/>
            <person name="Suarez D.L."/>
            <person name="Swayne D.E."/>
        </authorList>
    </citation>
    <scope>NUCLEOTIDE SEQUENCE [LARGE SCALE GENOMIC DNA]</scope>
    <source>
        <strain evidence="4 5">CECT 8620</strain>
    </source>
</reference>
<sequence>MTTIDWRQLEQLQSEVGQDAFQEVVDLFLDEVDEVIARLDAAQPARALEEDLHFLKGSALNLGFKVLSTLCQAGEKRAAQGQTADIDLGEIRAAYQTGRDELVAHSASAF</sequence>
<evidence type="ECO:0000256" key="2">
    <source>
        <dbReference type="PROSITE-ProRule" id="PRU00110"/>
    </source>
</evidence>
<protein>
    <submittedName>
        <fullName evidence="4">Hpt domain protein</fullName>
    </submittedName>
</protein>
<evidence type="ECO:0000256" key="1">
    <source>
        <dbReference type="ARBA" id="ARBA00023012"/>
    </source>
</evidence>
<name>A0A1Y5R840_9RHOB</name>
<dbReference type="Gene3D" id="1.20.120.160">
    <property type="entry name" value="HPT domain"/>
    <property type="match status" value="1"/>
</dbReference>
<feature type="domain" description="HPt" evidence="3">
    <location>
        <begin position="13"/>
        <end position="110"/>
    </location>
</feature>
<dbReference type="AlphaFoldDB" id="A0A1Y5R840"/>
<evidence type="ECO:0000313" key="5">
    <source>
        <dbReference type="Proteomes" id="UP000193862"/>
    </source>
</evidence>
<organism evidence="4 5">
    <name type="scientific">Aquimixticola soesokkakensis</name>
    <dbReference type="NCBI Taxonomy" id="1519096"/>
    <lineage>
        <taxon>Bacteria</taxon>
        <taxon>Pseudomonadati</taxon>
        <taxon>Pseudomonadota</taxon>
        <taxon>Alphaproteobacteria</taxon>
        <taxon>Rhodobacterales</taxon>
        <taxon>Paracoccaceae</taxon>
        <taxon>Aquimixticola</taxon>
    </lineage>
</organism>
<feature type="modified residue" description="Phosphohistidine" evidence="2">
    <location>
        <position position="53"/>
    </location>
</feature>
<dbReference type="CDD" id="cd00088">
    <property type="entry name" value="HPT"/>
    <property type="match status" value="1"/>
</dbReference>
<dbReference type="GO" id="GO:0004672">
    <property type="term" value="F:protein kinase activity"/>
    <property type="evidence" value="ECO:0007669"/>
    <property type="project" value="UniProtKB-ARBA"/>
</dbReference>